<protein>
    <submittedName>
        <fullName evidence="3">TonB-dependent receptor SusC</fullName>
    </submittedName>
</protein>
<dbReference type="Pfam" id="PF07715">
    <property type="entry name" value="Plug"/>
    <property type="match status" value="1"/>
</dbReference>
<sequence length="797" mass="90342">MKFRLIIAVLFFPVSIQAQRITVSGVVSDVSGIPIELATVMEKGSLNGTFSNEKGKYSFSIAQQDSVTLRFMCLGYSPAEITLEAPKTDVVVNMRLRPQSYELETAVITGSRIQTNTMEKISMGAGRLSVDATGGSVESFVMTAGTGVSSTNELSTQYSVRGGNYNENIVYVNGIEIYRPLLIRSGQQEGLSFINPDMAESVHFSSGGFEARYGDKMSSVLDIVYKKPQKTAGGVAASMLGGSAWLESATGKFTQITGLRYKRGTTLLKTLDTKGDYDPSALDLQTLMNYSLTPKLTVSFLGNYSDNIYDFNPDKRETSYGTMANPRRFTVYYGGMERDRFRSFFGAGTVKYDFSEQADVAMMISGFQTGEEETYDIDGAYFVSNVLDEHTVENIGTGAFLQHARNRLHATVTNLSLVGNVKHARHAFRWSLGMQTENIQDRINEWELRDSLGYSLPDADAVLRVVENLYSKNNIQSKRFSSYVQDTYKFRNDRGLWSLTAGIRASYWNYNHEWLVSPRASVGFVPSANQNLTFRAATGIYYQSPFYKEFRRTETDADGNHEMMLNRNIRSQRSVHFVVGNDFTFRMMDYRPFKFTTELYYKKLDDLVPYSVENVRIRYAGENLSHGYATGIDTKLFGQFIPETDSWIGLSLMQAKQYLDGEKVPMPTDQFYNFTFYYTDYMPKTNKKLQSNLRVIWAQGLPFSSPGNAYKPRFRASPYRRVDLGLTYLLWGEDNRYRNTSVGRYFKHIWAGLDCFNLFDIKNVNSYSWFTDVSGTQNAVPDKLTGRQWNIKLVADF</sequence>
<dbReference type="InterPro" id="IPR008969">
    <property type="entry name" value="CarboxyPept-like_regulatory"/>
</dbReference>
<feature type="signal peptide" evidence="1">
    <location>
        <begin position="1"/>
        <end position="20"/>
    </location>
</feature>
<comment type="caution">
    <text evidence="3">The sequence shown here is derived from an EMBL/GenBank/DDBJ whole genome shotgun (WGS) entry which is preliminary data.</text>
</comment>
<gene>
    <name evidence="3" type="ORF">EZS26_000114</name>
</gene>
<accession>A0A5M8P513</accession>
<dbReference type="EMBL" id="SNRX01000001">
    <property type="protein sequence ID" value="KAA6303563.1"/>
    <property type="molecule type" value="Genomic_DNA"/>
</dbReference>
<dbReference type="Proteomes" id="UP000324575">
    <property type="component" value="Unassembled WGS sequence"/>
</dbReference>
<name>A0A5M8P513_9BACT</name>
<dbReference type="SUPFAM" id="SSF49464">
    <property type="entry name" value="Carboxypeptidase regulatory domain-like"/>
    <property type="match status" value="1"/>
</dbReference>
<dbReference type="SUPFAM" id="SSF56935">
    <property type="entry name" value="Porins"/>
    <property type="match status" value="1"/>
</dbReference>
<dbReference type="Gene3D" id="2.60.40.1120">
    <property type="entry name" value="Carboxypeptidase-like, regulatory domain"/>
    <property type="match status" value="1"/>
</dbReference>
<evidence type="ECO:0000259" key="2">
    <source>
        <dbReference type="Pfam" id="PF07715"/>
    </source>
</evidence>
<dbReference type="AlphaFoldDB" id="A0A5M8P513"/>
<evidence type="ECO:0000256" key="1">
    <source>
        <dbReference type="SAM" id="SignalP"/>
    </source>
</evidence>
<dbReference type="Pfam" id="PF13715">
    <property type="entry name" value="CarbopepD_reg_2"/>
    <property type="match status" value="1"/>
</dbReference>
<dbReference type="InterPro" id="IPR012910">
    <property type="entry name" value="Plug_dom"/>
</dbReference>
<dbReference type="InterPro" id="IPR037066">
    <property type="entry name" value="Plug_dom_sf"/>
</dbReference>
<proteinExistence type="predicted"/>
<evidence type="ECO:0000313" key="3">
    <source>
        <dbReference type="EMBL" id="KAA6303563.1"/>
    </source>
</evidence>
<keyword evidence="1" id="KW-0732">Signal</keyword>
<feature type="domain" description="TonB-dependent receptor plug" evidence="2">
    <location>
        <begin position="142"/>
        <end position="215"/>
    </location>
</feature>
<evidence type="ECO:0000313" key="4">
    <source>
        <dbReference type="Proteomes" id="UP000324575"/>
    </source>
</evidence>
<organism evidence="3 4">
    <name type="scientific">Candidatus Ordinivivax streblomastigis</name>
    <dbReference type="NCBI Taxonomy" id="2540710"/>
    <lineage>
        <taxon>Bacteria</taxon>
        <taxon>Pseudomonadati</taxon>
        <taxon>Bacteroidota</taxon>
        <taxon>Bacteroidia</taxon>
        <taxon>Bacteroidales</taxon>
        <taxon>Candidatus Ordinivivax</taxon>
    </lineage>
</organism>
<keyword evidence="3" id="KW-0675">Receptor</keyword>
<dbReference type="Gene3D" id="2.170.130.10">
    <property type="entry name" value="TonB-dependent receptor, plug domain"/>
    <property type="match status" value="1"/>
</dbReference>
<feature type="chain" id="PRO_5024436395" evidence="1">
    <location>
        <begin position="21"/>
        <end position="797"/>
    </location>
</feature>
<reference evidence="3 4" key="1">
    <citation type="submission" date="2019-03" db="EMBL/GenBank/DDBJ databases">
        <title>Single cell metagenomics reveals metabolic interactions within the superorganism composed of flagellate Streblomastix strix and complex community of Bacteroidetes bacteria on its surface.</title>
        <authorList>
            <person name="Treitli S.C."/>
            <person name="Kolisko M."/>
            <person name="Husnik F."/>
            <person name="Keeling P."/>
            <person name="Hampl V."/>
        </authorList>
    </citation>
    <scope>NUCLEOTIDE SEQUENCE [LARGE SCALE GENOMIC DNA]</scope>
    <source>
        <strain evidence="3">St1</strain>
    </source>
</reference>